<keyword evidence="2" id="KW-0813">Transport</keyword>
<dbReference type="AlphaFoldDB" id="A0A136J8X5"/>
<dbReference type="InParanoid" id="A0A136J8X5"/>
<evidence type="ECO:0000256" key="5">
    <source>
        <dbReference type="ARBA" id="ARBA00023136"/>
    </source>
</evidence>
<dbReference type="InterPro" id="IPR002293">
    <property type="entry name" value="AA/rel_permease1"/>
</dbReference>
<sequence length="549" mass="59456">MQQEPDVTDKAKGRNTGAPSVSGADSLEIGVTESHVITAAKSNGTTADDAILRAQGHKAAMPRLFSIVSTMGLMFCIMNAWVGSLGTFGQSLRYGGPQVAVFAALAAALIQWIVTLGLSELASAFPSAGGQYHFVYILAPEKYKRFGAFAIGWMSVLAWWFATCAGLSLVAISSTGLAAFVNPDYQPMNWHIYLCYLGVALISVFPIFAFPKFVPHITTGSMYLSLGGFVAWFIVLLATKSEYNDGSFLTASGLGSSGWDQGTAWILGISNAMYNYGGADSPIHIAEEMHAPGRKLPIVMNSTMLIAVFTAVPMMIAAMFKITDLDAVMNSGFPAVELLYQATGNRTLTIVMAVWLIIVYASCMPPQFITAGRVTWAFARDRGTPFPDFFSHVDTKLQFPARATLLALAFISLYGLIYMGSTTAFNSVITSAVLYLNITLVAPQTILVLRGRKKLLPQRPLKLGYVGAFCNIFSSLWIIVLVVLVCMPPALPVTVESMNWTAPILVGLLLLIIAAWFAFGKQFEGPKIDWEMLNLANEGQSALHLRRKV</sequence>
<dbReference type="Gene3D" id="1.20.1740.10">
    <property type="entry name" value="Amino acid/polyamine transporter I"/>
    <property type="match status" value="1"/>
</dbReference>
<comment type="subcellular location">
    <subcellularLocation>
        <location evidence="1">Membrane</location>
        <topology evidence="1">Multi-pass membrane protein</topology>
    </subcellularLocation>
</comment>
<name>A0A136J8X5_9PEZI</name>
<evidence type="ECO:0000256" key="7">
    <source>
        <dbReference type="SAM" id="Phobius"/>
    </source>
</evidence>
<evidence type="ECO:0000256" key="3">
    <source>
        <dbReference type="ARBA" id="ARBA00022692"/>
    </source>
</evidence>
<accession>A0A136J8X5</accession>
<feature type="region of interest" description="Disordered" evidence="6">
    <location>
        <begin position="1"/>
        <end position="24"/>
    </location>
</feature>
<feature type="transmembrane region" description="Helical" evidence="7">
    <location>
        <begin position="298"/>
        <end position="323"/>
    </location>
</feature>
<evidence type="ECO:0000256" key="4">
    <source>
        <dbReference type="ARBA" id="ARBA00022989"/>
    </source>
</evidence>
<organism evidence="8 9">
    <name type="scientific">Microdochium bolleyi</name>
    <dbReference type="NCBI Taxonomy" id="196109"/>
    <lineage>
        <taxon>Eukaryota</taxon>
        <taxon>Fungi</taxon>
        <taxon>Dikarya</taxon>
        <taxon>Ascomycota</taxon>
        <taxon>Pezizomycotina</taxon>
        <taxon>Sordariomycetes</taxon>
        <taxon>Xylariomycetidae</taxon>
        <taxon>Xylariales</taxon>
        <taxon>Microdochiaceae</taxon>
        <taxon>Microdochium</taxon>
    </lineage>
</organism>
<evidence type="ECO:0000256" key="2">
    <source>
        <dbReference type="ARBA" id="ARBA00022448"/>
    </source>
</evidence>
<dbReference type="GO" id="GO:0022857">
    <property type="term" value="F:transmembrane transporter activity"/>
    <property type="evidence" value="ECO:0007669"/>
    <property type="project" value="InterPro"/>
</dbReference>
<protein>
    <submittedName>
        <fullName evidence="8">Amino acid permease-domain-containing protein</fullName>
    </submittedName>
</protein>
<feature type="transmembrane region" description="Helical" evidence="7">
    <location>
        <begin position="190"/>
        <end position="210"/>
    </location>
</feature>
<keyword evidence="3 7" id="KW-0812">Transmembrane</keyword>
<feature type="transmembrane region" description="Helical" evidence="7">
    <location>
        <begin position="432"/>
        <end position="451"/>
    </location>
</feature>
<feature type="transmembrane region" description="Helical" evidence="7">
    <location>
        <begin position="399"/>
        <end position="420"/>
    </location>
</feature>
<dbReference type="EMBL" id="KQ964247">
    <property type="protein sequence ID" value="KXJ93630.1"/>
    <property type="molecule type" value="Genomic_DNA"/>
</dbReference>
<keyword evidence="5 7" id="KW-0472">Membrane</keyword>
<reference evidence="9" key="1">
    <citation type="submission" date="2016-02" db="EMBL/GenBank/DDBJ databases">
        <title>Draft genome sequence of Microdochium bolleyi, a fungal endophyte of beachgrass.</title>
        <authorList>
            <consortium name="DOE Joint Genome Institute"/>
            <person name="David A.S."/>
            <person name="May G."/>
            <person name="Haridas S."/>
            <person name="Lim J."/>
            <person name="Wang M."/>
            <person name="Labutti K."/>
            <person name="Lipzen A."/>
            <person name="Barry K."/>
            <person name="Grigoriev I.V."/>
        </authorList>
    </citation>
    <scope>NUCLEOTIDE SEQUENCE [LARGE SCALE GENOMIC DNA]</scope>
    <source>
        <strain evidence="9">J235TASD1</strain>
    </source>
</reference>
<keyword evidence="4 7" id="KW-1133">Transmembrane helix</keyword>
<evidence type="ECO:0000256" key="6">
    <source>
        <dbReference type="SAM" id="MobiDB-lite"/>
    </source>
</evidence>
<evidence type="ECO:0000313" key="8">
    <source>
        <dbReference type="EMBL" id="KXJ93630.1"/>
    </source>
</evidence>
<dbReference type="PIRSF" id="PIRSF006060">
    <property type="entry name" value="AA_transporter"/>
    <property type="match status" value="1"/>
</dbReference>
<gene>
    <name evidence="8" type="ORF">Micbo1qcDRAFT_182486</name>
</gene>
<feature type="transmembrane region" description="Helical" evidence="7">
    <location>
        <begin position="64"/>
        <end position="82"/>
    </location>
</feature>
<evidence type="ECO:0000313" key="9">
    <source>
        <dbReference type="Proteomes" id="UP000070501"/>
    </source>
</evidence>
<dbReference type="GO" id="GO:0016020">
    <property type="term" value="C:membrane"/>
    <property type="evidence" value="ECO:0007669"/>
    <property type="project" value="UniProtKB-SubCell"/>
</dbReference>
<dbReference type="Proteomes" id="UP000070501">
    <property type="component" value="Unassembled WGS sequence"/>
</dbReference>
<dbReference type="Pfam" id="PF13520">
    <property type="entry name" value="AA_permease_2"/>
    <property type="match status" value="1"/>
</dbReference>
<feature type="transmembrane region" description="Helical" evidence="7">
    <location>
        <begin position="463"/>
        <end position="485"/>
    </location>
</feature>
<dbReference type="OrthoDB" id="2417308at2759"/>
<dbReference type="PANTHER" id="PTHR45649">
    <property type="entry name" value="AMINO-ACID PERMEASE BAT1"/>
    <property type="match status" value="1"/>
</dbReference>
<feature type="transmembrane region" description="Helical" evidence="7">
    <location>
        <begin position="146"/>
        <end position="170"/>
    </location>
</feature>
<dbReference type="STRING" id="196109.A0A136J8X5"/>
<dbReference type="PANTHER" id="PTHR45649:SF11">
    <property type="entry name" value="TRANSPORTER, PUTATIVE (EUROFUNG)-RELATED"/>
    <property type="match status" value="1"/>
</dbReference>
<feature type="transmembrane region" description="Helical" evidence="7">
    <location>
        <begin position="102"/>
        <end position="125"/>
    </location>
</feature>
<proteinExistence type="predicted"/>
<feature type="transmembrane region" description="Helical" evidence="7">
    <location>
        <begin position="222"/>
        <end position="239"/>
    </location>
</feature>
<evidence type="ECO:0000256" key="1">
    <source>
        <dbReference type="ARBA" id="ARBA00004141"/>
    </source>
</evidence>
<feature type="transmembrane region" description="Helical" evidence="7">
    <location>
        <begin position="343"/>
        <end position="363"/>
    </location>
</feature>
<feature type="transmembrane region" description="Helical" evidence="7">
    <location>
        <begin position="500"/>
        <end position="519"/>
    </location>
</feature>
<keyword evidence="9" id="KW-1185">Reference proteome</keyword>